<dbReference type="Pfam" id="PF04500">
    <property type="entry name" value="FLYWCH"/>
    <property type="match status" value="1"/>
</dbReference>
<evidence type="ECO:0000313" key="5">
    <source>
        <dbReference type="EMBL" id="KAL0831978.1"/>
    </source>
</evidence>
<gene>
    <name evidence="5" type="ORF">ABMA28_001478</name>
</gene>
<protein>
    <recommendedName>
        <fullName evidence="4">FLYWCH-type domain-containing protein</fullName>
    </recommendedName>
</protein>
<dbReference type="Gene3D" id="2.20.25.240">
    <property type="match status" value="1"/>
</dbReference>
<dbReference type="InterPro" id="IPR007588">
    <property type="entry name" value="Znf_FLYWCH"/>
</dbReference>
<keyword evidence="3" id="KW-0862">Zinc</keyword>
<comment type="caution">
    <text evidence="5">The sequence shown here is derived from an EMBL/GenBank/DDBJ whole genome shotgun (WGS) entry which is preliminary data.</text>
</comment>
<name>A0ABD0T1U9_LOXSC</name>
<feature type="domain" description="FLYWCH-type" evidence="4">
    <location>
        <begin position="20"/>
        <end position="57"/>
    </location>
</feature>
<evidence type="ECO:0000259" key="4">
    <source>
        <dbReference type="Pfam" id="PF04500"/>
    </source>
</evidence>
<evidence type="ECO:0000256" key="2">
    <source>
        <dbReference type="ARBA" id="ARBA00022771"/>
    </source>
</evidence>
<keyword evidence="1" id="KW-0479">Metal-binding</keyword>
<reference evidence="5 6" key="1">
    <citation type="submission" date="2024-06" db="EMBL/GenBank/DDBJ databases">
        <title>A chromosome-level genome assembly of beet webworm, Loxostege sticticalis.</title>
        <authorList>
            <person name="Zhang Y."/>
        </authorList>
    </citation>
    <scope>NUCLEOTIDE SEQUENCE [LARGE SCALE GENOMIC DNA]</scope>
    <source>
        <strain evidence="5">AQ028</strain>
        <tissue evidence="5">Male pupae</tissue>
    </source>
</reference>
<evidence type="ECO:0000313" key="6">
    <source>
        <dbReference type="Proteomes" id="UP001549921"/>
    </source>
</evidence>
<accession>A0ABD0T1U9</accession>
<dbReference type="GO" id="GO:0008270">
    <property type="term" value="F:zinc ion binding"/>
    <property type="evidence" value="ECO:0007669"/>
    <property type="project" value="UniProtKB-KW"/>
</dbReference>
<dbReference type="AlphaFoldDB" id="A0ABD0T1U9"/>
<evidence type="ECO:0000256" key="3">
    <source>
        <dbReference type="ARBA" id="ARBA00022833"/>
    </source>
</evidence>
<organism evidence="5 6">
    <name type="scientific">Loxostege sticticalis</name>
    <name type="common">Beet webworm moth</name>
    <dbReference type="NCBI Taxonomy" id="481309"/>
    <lineage>
        <taxon>Eukaryota</taxon>
        <taxon>Metazoa</taxon>
        <taxon>Ecdysozoa</taxon>
        <taxon>Arthropoda</taxon>
        <taxon>Hexapoda</taxon>
        <taxon>Insecta</taxon>
        <taxon>Pterygota</taxon>
        <taxon>Neoptera</taxon>
        <taxon>Endopterygota</taxon>
        <taxon>Lepidoptera</taxon>
        <taxon>Glossata</taxon>
        <taxon>Ditrysia</taxon>
        <taxon>Pyraloidea</taxon>
        <taxon>Crambidae</taxon>
        <taxon>Pyraustinae</taxon>
        <taxon>Loxostege</taxon>
    </lineage>
</organism>
<dbReference type="Proteomes" id="UP001549921">
    <property type="component" value="Unassembled WGS sequence"/>
</dbReference>
<proteinExistence type="predicted"/>
<evidence type="ECO:0000256" key="1">
    <source>
        <dbReference type="ARBA" id="ARBA00022723"/>
    </source>
</evidence>
<sequence length="195" mass="22997">MQVNNFMDELPSTSTDFIVIDSQRGGKVLLLNGYRYNMRRVNNNEHTVWRCVKVKCTGNIRHYKLTKYVGQFQNFLFADYCDKKTRILLFASEEGREILKQAKEFHYFEFSVLAAIRKVFPESKSRGCLFHFSQAVWRKAKQIGLTKSKVFPLKRCIALAYLPRELKSDGWLYILGEYHDVYAEIFNNHKYLKIG</sequence>
<dbReference type="EMBL" id="JBEDNZ010000011">
    <property type="protein sequence ID" value="KAL0831978.1"/>
    <property type="molecule type" value="Genomic_DNA"/>
</dbReference>
<keyword evidence="2" id="KW-0863">Zinc-finger</keyword>